<comment type="similarity">
    <text evidence="1">Belongs to the glycosyl hydrolase 13 family.</text>
</comment>
<dbReference type="Proteomes" id="UP000002382">
    <property type="component" value="Chromosome"/>
</dbReference>
<keyword evidence="4" id="KW-1185">Reference proteome</keyword>
<dbReference type="InterPro" id="IPR011840">
    <property type="entry name" value="PulA_typeI"/>
</dbReference>
<dbReference type="InterPro" id="IPR004193">
    <property type="entry name" value="Glyco_hydro_13_N"/>
</dbReference>
<gene>
    <name evidence="3" type="ordered locus">Kole_1455</name>
</gene>
<dbReference type="CAZy" id="GH13">
    <property type="family name" value="Glycoside Hydrolase Family 13"/>
</dbReference>
<dbReference type="Gene3D" id="2.60.40.1180">
    <property type="entry name" value="Golgi alpha-mannosidase II"/>
    <property type="match status" value="1"/>
</dbReference>
<evidence type="ECO:0000313" key="4">
    <source>
        <dbReference type="Proteomes" id="UP000002382"/>
    </source>
</evidence>
<sequence>MADFAVINSRREIRLFSSSIPSILLINGRRASFIIDEFNGVKLIKVDFDLSVYDEVIIELSNGLSVPAYPVGLIDESEITYDDWLGYKIEDDSIVLKVWAPGPQRLFIEIFESESSADLPVVVPMELDKETGVWSVKISKKFLNSAYRYRIERFGKILYSPDPYAPAATVNGKLSYILKFDEFVPEGWESDEGPKLDSPVDAIIYEAHVKDLSTSWTANFQDRGKFVSLLEADASTVLGDKAGIAHIRELGATHIQFLPLQDFGSVDEVDDNAYNWGYDPMLYNVPEGSYSTDPCSPERRILEFRKLVSAVHKNGLGVILDVVYNHTYVIDTPFNRLVPYYYYRLKENGEFSNGSGCGNELATERTMVRKFIIDSLKHWVRNYHVDGFRFDLMALLGKSTVLEIERELRQVKEDLLLYGEPWSAASSSIKDVCLTKGEQRNINIAVFNDDLRNALKGYPDDESKGFVSGERGWETGIVIGMLGEIDYSHVFKGFTAHPTETINYASAHDNLTLYDKLIKSVPKISFEERKRMAALALSIILTSQGIAFIHAGSEMLRTKFLEENSYRSGSLINELNYLQKRIYRDFHEYIRGLILLRKNHLLFRLRTADEVRRHVEVLHIADGFVSVRLKDDQEEILVAHNARNEAVSLNISGTWKLLVYDCKIDLDGQRKVLDTIKVERLSTTVAIRMKDER</sequence>
<dbReference type="InterPro" id="IPR006047">
    <property type="entry name" value="GH13_cat_dom"/>
</dbReference>
<dbReference type="InterPro" id="IPR017853">
    <property type="entry name" value="GH"/>
</dbReference>
<dbReference type="InterPro" id="IPR013780">
    <property type="entry name" value="Glyco_hydro_b"/>
</dbReference>
<dbReference type="AlphaFoldDB" id="C5CEA7"/>
<accession>C5CEA7</accession>
<dbReference type="InterPro" id="IPR014756">
    <property type="entry name" value="Ig_E-set"/>
</dbReference>
<dbReference type="SUPFAM" id="SSF51445">
    <property type="entry name" value="(Trans)glycosidases"/>
    <property type="match status" value="1"/>
</dbReference>
<dbReference type="NCBIfam" id="TIGR02104">
    <property type="entry name" value="pulA_typeI"/>
    <property type="match status" value="1"/>
</dbReference>
<dbReference type="Gene3D" id="2.60.40.10">
    <property type="entry name" value="Immunoglobulins"/>
    <property type="match status" value="1"/>
</dbReference>
<dbReference type="GO" id="GO:0004553">
    <property type="term" value="F:hydrolase activity, hydrolyzing O-glycosyl compounds"/>
    <property type="evidence" value="ECO:0007669"/>
    <property type="project" value="InterPro"/>
</dbReference>
<dbReference type="InterPro" id="IPR013783">
    <property type="entry name" value="Ig-like_fold"/>
</dbReference>
<proteinExistence type="inferred from homology"/>
<organism evidence="3 4">
    <name type="scientific">Kosmotoga olearia (strain ATCC BAA-1733 / DSM 21960 / TBF 19.5.1)</name>
    <dbReference type="NCBI Taxonomy" id="521045"/>
    <lineage>
        <taxon>Bacteria</taxon>
        <taxon>Thermotogati</taxon>
        <taxon>Thermotogota</taxon>
        <taxon>Thermotogae</taxon>
        <taxon>Kosmotogales</taxon>
        <taxon>Kosmotogaceae</taxon>
        <taxon>Kosmotoga</taxon>
    </lineage>
</organism>
<dbReference type="eggNOG" id="COG1523">
    <property type="taxonomic scope" value="Bacteria"/>
</dbReference>
<dbReference type="OrthoDB" id="9761875at2"/>
<dbReference type="GO" id="GO:0005975">
    <property type="term" value="P:carbohydrate metabolic process"/>
    <property type="evidence" value="ECO:0007669"/>
    <property type="project" value="InterPro"/>
</dbReference>
<dbReference type="CAZy" id="CBM48">
    <property type="family name" value="Carbohydrate-Binding Module Family 48"/>
</dbReference>
<dbReference type="Gene3D" id="3.20.20.80">
    <property type="entry name" value="Glycosidases"/>
    <property type="match status" value="1"/>
</dbReference>
<dbReference type="CDD" id="cd11341">
    <property type="entry name" value="AmyAc_Pullulanase_LD-like"/>
    <property type="match status" value="1"/>
</dbReference>
<protein>
    <submittedName>
        <fullName evidence="3">Pullulanase, type I</fullName>
    </submittedName>
</protein>
<dbReference type="CDD" id="cd02860">
    <property type="entry name" value="E_set_Pullulanase"/>
    <property type="match status" value="1"/>
</dbReference>
<dbReference type="STRING" id="521045.Kole_1455"/>
<dbReference type="KEGG" id="kol:Kole_1455"/>
<dbReference type="EMBL" id="CP001634">
    <property type="protein sequence ID" value="ACR80147.1"/>
    <property type="molecule type" value="Genomic_DNA"/>
</dbReference>
<reference evidence="3 4" key="2">
    <citation type="journal article" date="2011" name="J. Bacteriol.">
        <title>Genome Sequence of Kosmotoga olearia Strain TBF 19.5.1, a Thermophilic Bacterium with a Wide Growth Temperature Range, Isolated from the Troll B Oil Platform in the North Sea.</title>
        <authorList>
            <person name="Swithers K.S."/>
            <person name="Dipippo J.L."/>
            <person name="Bruce D.C."/>
            <person name="Detter C."/>
            <person name="Tapia R."/>
            <person name="Han S."/>
            <person name="Goodwin L.A."/>
            <person name="Han J."/>
            <person name="Woyke T."/>
            <person name="Pitluck S."/>
            <person name="Pennacchio L."/>
            <person name="Nolan M."/>
            <person name="Mikhailova N."/>
            <person name="Land M.L."/>
            <person name="Nesbo C.L."/>
            <person name="Gogarten J.P."/>
            <person name="Noll K.M."/>
        </authorList>
    </citation>
    <scope>NUCLEOTIDE SEQUENCE [LARGE SCALE GENOMIC DNA]</scope>
    <source>
        <strain evidence="4">ATCC BAA-1733 / DSM 21960 / TBF 19.5.1</strain>
    </source>
</reference>
<dbReference type="SMART" id="SM00642">
    <property type="entry name" value="Aamy"/>
    <property type="match status" value="1"/>
</dbReference>
<evidence type="ECO:0000256" key="1">
    <source>
        <dbReference type="ARBA" id="ARBA00008061"/>
    </source>
</evidence>
<dbReference type="RefSeq" id="WP_015868794.1">
    <property type="nucleotide sequence ID" value="NC_012785.1"/>
</dbReference>
<evidence type="ECO:0000259" key="2">
    <source>
        <dbReference type="SMART" id="SM00642"/>
    </source>
</evidence>
<evidence type="ECO:0000313" key="3">
    <source>
        <dbReference type="EMBL" id="ACR80147.1"/>
    </source>
</evidence>
<dbReference type="SUPFAM" id="SSF81296">
    <property type="entry name" value="E set domains"/>
    <property type="match status" value="1"/>
</dbReference>
<feature type="domain" description="Glycosyl hydrolase family 13 catalytic" evidence="2">
    <location>
        <begin position="214"/>
        <end position="597"/>
    </location>
</feature>
<dbReference type="HOGENOM" id="CLU_004744_4_1_0"/>
<reference evidence="3 4" key="1">
    <citation type="submission" date="2009-06" db="EMBL/GenBank/DDBJ databases">
        <title>Complete sequence of Thermotogales bacterium TBF 19.5.1.</title>
        <authorList>
            <consortium name="US DOE Joint Genome Institute"/>
            <person name="Lucas S."/>
            <person name="Copeland A."/>
            <person name="Lapidus A."/>
            <person name="Glavina del Rio T."/>
            <person name="Tice H."/>
            <person name="Bruce D."/>
            <person name="Goodwin L."/>
            <person name="Pitluck S."/>
            <person name="Chertkov O."/>
            <person name="Brettin T."/>
            <person name="Detter J.C."/>
            <person name="Han C."/>
            <person name="Schmutz J."/>
            <person name="Larimer F."/>
            <person name="Land M."/>
            <person name="Hauser L."/>
            <person name="Kyrpides N."/>
            <person name="Ovchinnikova G."/>
            <person name="Noll K."/>
        </authorList>
    </citation>
    <scope>NUCLEOTIDE SEQUENCE [LARGE SCALE GENOMIC DNA]</scope>
    <source>
        <strain evidence="4">ATCC BAA-1733 / DSM 21960 / TBF 19.5.1</strain>
    </source>
</reference>
<name>C5CEA7_KOSOT</name>
<dbReference type="PANTHER" id="PTHR43002">
    <property type="entry name" value="GLYCOGEN DEBRANCHING ENZYME"/>
    <property type="match status" value="1"/>
</dbReference>
<dbReference type="Pfam" id="PF02922">
    <property type="entry name" value="CBM_48"/>
    <property type="match status" value="1"/>
</dbReference>